<dbReference type="RefSeq" id="WP_039105462.1">
    <property type="nucleotide sequence ID" value="NZ_CP009056.1"/>
</dbReference>
<reference evidence="2 3" key="1">
    <citation type="journal article" date="2014" name="Appl. Environ. Microbiol.">
        <title>Gut symbionts from distinct hosts exhibit genotoxic activity via divergent colibactin biosynthetic pathways.</title>
        <authorList>
            <person name="Engel P."/>
            <person name="Vizcaino M.I."/>
            <person name="Crawford J.M."/>
        </authorList>
    </citation>
    <scope>NUCLEOTIDE SEQUENCE [LARGE SCALE GENOMIC DNA]</scope>
    <source>
        <strain evidence="2 3">PEB0191</strain>
    </source>
</reference>
<proteinExistence type="predicted"/>
<dbReference type="AlphaFoldDB" id="A0A0A7S242"/>
<dbReference type="KEGG" id="fpp:FPB0191_01809"/>
<dbReference type="EMBL" id="CP009056">
    <property type="protein sequence ID" value="AJA45625.1"/>
    <property type="molecule type" value="Genomic_DNA"/>
</dbReference>
<dbReference type="HOGENOM" id="CLU_062016_0_0_6"/>
<protein>
    <submittedName>
        <fullName evidence="2">Putative acetyltransferase or hydrolase with the alpha/beta hydrolase fold</fullName>
        <ecNumber evidence="2">3.1.1.3</ecNumber>
    </submittedName>
</protein>
<feature type="domain" description="AB hydrolase-1" evidence="1">
    <location>
        <begin position="9"/>
        <end position="109"/>
    </location>
</feature>
<evidence type="ECO:0000259" key="1">
    <source>
        <dbReference type="Pfam" id="PF00561"/>
    </source>
</evidence>
<evidence type="ECO:0000313" key="2">
    <source>
        <dbReference type="EMBL" id="AJA45625.1"/>
    </source>
</evidence>
<organism evidence="2 3">
    <name type="scientific">Frischella perrara</name>
    <dbReference type="NCBI Taxonomy" id="1267021"/>
    <lineage>
        <taxon>Bacteria</taxon>
        <taxon>Pseudomonadati</taxon>
        <taxon>Pseudomonadota</taxon>
        <taxon>Gammaproteobacteria</taxon>
        <taxon>Orbales</taxon>
        <taxon>Orbaceae</taxon>
        <taxon>Frischella</taxon>
    </lineage>
</organism>
<evidence type="ECO:0000313" key="3">
    <source>
        <dbReference type="Proteomes" id="UP000030901"/>
    </source>
</evidence>
<dbReference type="GO" id="GO:0016740">
    <property type="term" value="F:transferase activity"/>
    <property type="evidence" value="ECO:0007669"/>
    <property type="project" value="UniProtKB-KW"/>
</dbReference>
<sequence>MKNTTQTKYPIVLVHGFNGFDKIMGFPYFFNIDNSLKKNGAIVFTPALSAAHSTEMRGEQLIAEINKILKETKTNKVNLIGHSQGALTCRYVAAVSPELVASVTSVNGVNFGSEIADIALGVLNAKVIGDVATKIMDCFTKFFSLLSNKALLPQDYYQAIYSLSTEGTAKFNEKYPQGLPKEWGGEGNELESNGVYYYSWSGIIKSDACDNEGLNRMDPSHIILATLSQFFTKEKHQNDGLVGRFSSHLGKVIKSDYQMDHLDSINQIANLHPKDPNPVDLYIEHAKRLKEKGL</sequence>
<dbReference type="STRING" id="1267021.FPB0191_01809"/>
<dbReference type="InterPro" id="IPR029058">
    <property type="entry name" value="AB_hydrolase_fold"/>
</dbReference>
<dbReference type="SUPFAM" id="SSF53474">
    <property type="entry name" value="alpha/beta-Hydrolases"/>
    <property type="match status" value="1"/>
</dbReference>
<accession>A0A0A7S242</accession>
<keyword evidence="2" id="KW-0808">Transferase</keyword>
<gene>
    <name evidence="2" type="ORF">FPB0191_01809</name>
</gene>
<keyword evidence="2" id="KW-0378">Hydrolase</keyword>
<dbReference type="EC" id="3.1.1.3" evidence="2"/>
<dbReference type="Gene3D" id="3.40.50.1820">
    <property type="entry name" value="alpha/beta hydrolase"/>
    <property type="match status" value="1"/>
</dbReference>
<keyword evidence="3" id="KW-1185">Reference proteome</keyword>
<dbReference type="InterPro" id="IPR000073">
    <property type="entry name" value="AB_hydrolase_1"/>
</dbReference>
<dbReference type="Pfam" id="PF00561">
    <property type="entry name" value="Abhydrolase_1"/>
    <property type="match status" value="1"/>
</dbReference>
<dbReference type="Proteomes" id="UP000030901">
    <property type="component" value="Chromosome"/>
</dbReference>
<name>A0A0A7S242_FRIPE</name>
<dbReference type="OrthoDB" id="2004167at2"/>
<dbReference type="GO" id="GO:0004806">
    <property type="term" value="F:triacylglycerol lipase activity"/>
    <property type="evidence" value="ECO:0007669"/>
    <property type="project" value="UniProtKB-EC"/>
</dbReference>